<dbReference type="Proteomes" id="UP000199153">
    <property type="component" value="Unassembled WGS sequence"/>
</dbReference>
<reference evidence="2 3" key="1">
    <citation type="submission" date="2016-10" db="EMBL/GenBank/DDBJ databases">
        <authorList>
            <person name="de Groot N.N."/>
        </authorList>
    </citation>
    <scope>NUCLEOTIDE SEQUENCE [LARGE SCALE GENOMIC DNA]</scope>
    <source>
        <strain evidence="2 3">DSM 17794</strain>
    </source>
</reference>
<dbReference type="SUPFAM" id="SSF52949">
    <property type="entry name" value="Macro domain-like"/>
    <property type="match status" value="1"/>
</dbReference>
<dbReference type="EMBL" id="FOVL01000026">
    <property type="protein sequence ID" value="SFN91898.1"/>
    <property type="molecule type" value="Genomic_DNA"/>
</dbReference>
<dbReference type="PANTHER" id="PTHR11106:SF27">
    <property type="entry name" value="MACRO DOMAIN-CONTAINING PROTEIN"/>
    <property type="match status" value="1"/>
</dbReference>
<evidence type="ECO:0000313" key="2">
    <source>
        <dbReference type="EMBL" id="SFN91898.1"/>
    </source>
</evidence>
<feature type="domain" description="Macro" evidence="1">
    <location>
        <begin position="1"/>
        <end position="176"/>
    </location>
</feature>
<organism evidence="2 3">
    <name type="scientific">Salegentibacter flavus</name>
    <dbReference type="NCBI Taxonomy" id="287099"/>
    <lineage>
        <taxon>Bacteria</taxon>
        <taxon>Pseudomonadati</taxon>
        <taxon>Bacteroidota</taxon>
        <taxon>Flavobacteriia</taxon>
        <taxon>Flavobacteriales</taxon>
        <taxon>Flavobacteriaceae</taxon>
        <taxon>Salegentibacter</taxon>
    </lineage>
</organism>
<dbReference type="OrthoDB" id="6194521at2"/>
<sequence length="179" mass="19666">MKTMYKQVEIEISREDIAAQEGIDAVVNAANAELAIGGGVAGAIHRTAGPQLYEECKPLAPIKPGEAVVTKAYKLPNQYVIHCLGPVYGRDKPEDKLLANCYRNALKLAEEHKISSIAFPALSTGAFGYPIKEATEITFNTILAEVPQLNHLQKLKFVLHSEGDLKIYESVFRDLSEKK</sequence>
<gene>
    <name evidence="2" type="ORF">SAMN05660413_03074</name>
</gene>
<dbReference type="Pfam" id="PF01661">
    <property type="entry name" value="Macro"/>
    <property type="match status" value="1"/>
</dbReference>
<accession>A0A1I5CY70</accession>
<dbReference type="RefSeq" id="WP_093411248.1">
    <property type="nucleotide sequence ID" value="NZ_FOVL01000026.1"/>
</dbReference>
<name>A0A1I5CY70_9FLAO</name>
<dbReference type="Gene3D" id="3.40.220.10">
    <property type="entry name" value="Leucine Aminopeptidase, subunit E, domain 1"/>
    <property type="match status" value="1"/>
</dbReference>
<evidence type="ECO:0000259" key="1">
    <source>
        <dbReference type="PROSITE" id="PS51154"/>
    </source>
</evidence>
<dbReference type="InterPro" id="IPR043472">
    <property type="entry name" value="Macro_dom-like"/>
</dbReference>
<dbReference type="PANTHER" id="PTHR11106">
    <property type="entry name" value="GANGLIOSIDE INDUCED DIFFERENTIATION ASSOCIATED PROTEIN 2-RELATED"/>
    <property type="match status" value="1"/>
</dbReference>
<dbReference type="AlphaFoldDB" id="A0A1I5CY70"/>
<dbReference type="SMART" id="SM00506">
    <property type="entry name" value="A1pp"/>
    <property type="match status" value="1"/>
</dbReference>
<protein>
    <submittedName>
        <fullName evidence="2">O-acetyl-ADP-ribose deacetylase (Regulator of RNase III), contains Macro domain</fullName>
    </submittedName>
</protein>
<dbReference type="InterPro" id="IPR002589">
    <property type="entry name" value="Macro_dom"/>
</dbReference>
<evidence type="ECO:0000313" key="3">
    <source>
        <dbReference type="Proteomes" id="UP000199153"/>
    </source>
</evidence>
<dbReference type="STRING" id="287099.SAMN05660413_03074"/>
<proteinExistence type="predicted"/>
<keyword evidence="3" id="KW-1185">Reference proteome</keyword>
<dbReference type="PROSITE" id="PS51154">
    <property type="entry name" value="MACRO"/>
    <property type="match status" value="1"/>
</dbReference>